<dbReference type="PROSITE" id="PS51352">
    <property type="entry name" value="THIOREDOXIN_2"/>
    <property type="match status" value="1"/>
</dbReference>
<dbReference type="GO" id="GO:0005737">
    <property type="term" value="C:cytoplasm"/>
    <property type="evidence" value="ECO:0007669"/>
    <property type="project" value="TreeGrafter"/>
</dbReference>
<reference evidence="2" key="1">
    <citation type="journal article" date="2020" name="mSystems">
        <title>Genome- and Community-Level Interaction Insights into Carbon Utilization and Element Cycling Functions of Hydrothermarchaeota in Hydrothermal Sediment.</title>
        <authorList>
            <person name="Zhou Z."/>
            <person name="Liu Y."/>
            <person name="Xu W."/>
            <person name="Pan J."/>
            <person name="Luo Z.H."/>
            <person name="Li M."/>
        </authorList>
    </citation>
    <scope>NUCLEOTIDE SEQUENCE [LARGE SCALE GENOMIC DNA]</scope>
    <source>
        <strain evidence="2">SpSt-769</strain>
    </source>
</reference>
<dbReference type="CDD" id="cd02947">
    <property type="entry name" value="TRX_family"/>
    <property type="match status" value="1"/>
</dbReference>
<dbReference type="PANTHER" id="PTHR45663:SF11">
    <property type="entry name" value="GEO12009P1"/>
    <property type="match status" value="1"/>
</dbReference>
<name>A0A7C4AQR7_9BACT</name>
<accession>A0A7C4AQR7</accession>
<dbReference type="PANTHER" id="PTHR45663">
    <property type="entry name" value="GEO12009P1"/>
    <property type="match status" value="1"/>
</dbReference>
<dbReference type="Gene3D" id="3.40.30.10">
    <property type="entry name" value="Glutaredoxin"/>
    <property type="match status" value="1"/>
</dbReference>
<dbReference type="InterPro" id="IPR036249">
    <property type="entry name" value="Thioredoxin-like_sf"/>
</dbReference>
<comment type="caution">
    <text evidence="2">The sequence shown here is derived from an EMBL/GenBank/DDBJ whole genome shotgun (WGS) entry which is preliminary data.</text>
</comment>
<protein>
    <submittedName>
        <fullName evidence="2">Thioredoxin</fullName>
    </submittedName>
</protein>
<dbReference type="Pfam" id="PF00085">
    <property type="entry name" value="Thioredoxin"/>
    <property type="match status" value="1"/>
</dbReference>
<dbReference type="AlphaFoldDB" id="A0A7C4AQR7"/>
<dbReference type="InterPro" id="IPR013766">
    <property type="entry name" value="Thioredoxin_domain"/>
</dbReference>
<evidence type="ECO:0000313" key="2">
    <source>
        <dbReference type="EMBL" id="HGH60022.1"/>
    </source>
</evidence>
<dbReference type="SUPFAM" id="SSF52833">
    <property type="entry name" value="Thioredoxin-like"/>
    <property type="match status" value="1"/>
</dbReference>
<organism evidence="2">
    <name type="scientific">Desulfomonile tiedjei</name>
    <dbReference type="NCBI Taxonomy" id="2358"/>
    <lineage>
        <taxon>Bacteria</taxon>
        <taxon>Pseudomonadati</taxon>
        <taxon>Thermodesulfobacteriota</taxon>
        <taxon>Desulfomonilia</taxon>
        <taxon>Desulfomonilales</taxon>
        <taxon>Desulfomonilaceae</taxon>
        <taxon>Desulfomonile</taxon>
    </lineage>
</organism>
<dbReference type="EMBL" id="DTGT01000059">
    <property type="protein sequence ID" value="HGH60022.1"/>
    <property type="molecule type" value="Genomic_DNA"/>
</dbReference>
<evidence type="ECO:0000259" key="1">
    <source>
        <dbReference type="PROSITE" id="PS51352"/>
    </source>
</evidence>
<gene>
    <name evidence="2" type="ORF">ENV54_01840</name>
</gene>
<feature type="domain" description="Thioredoxin" evidence="1">
    <location>
        <begin position="22"/>
        <end position="133"/>
    </location>
</feature>
<sequence length="133" mass="15212">MSAALLVILGAIIVGWSLYQEKGRGEKASLIRTITDENFDKEVLQASRKQMVVLDFYADWCFPCRLMDPTLEEIARELKDRVIVGKLNTDKNMMARRFGITRIPALFIIRNGEIKESFFGVVSKETLRNALKE</sequence>
<proteinExistence type="predicted"/>
<dbReference type="GO" id="GO:0015035">
    <property type="term" value="F:protein-disulfide reductase activity"/>
    <property type="evidence" value="ECO:0007669"/>
    <property type="project" value="TreeGrafter"/>
</dbReference>